<dbReference type="InterPro" id="IPR036397">
    <property type="entry name" value="RNaseH_sf"/>
</dbReference>
<dbReference type="SUPFAM" id="SSF56672">
    <property type="entry name" value="DNA/RNA polymerases"/>
    <property type="match status" value="1"/>
</dbReference>
<dbReference type="InterPro" id="IPR001584">
    <property type="entry name" value="Integrase_cat-core"/>
</dbReference>
<dbReference type="SUPFAM" id="SSF53098">
    <property type="entry name" value="Ribonuclease H-like"/>
    <property type="match status" value="2"/>
</dbReference>
<dbReference type="InterPro" id="IPR043128">
    <property type="entry name" value="Rev_trsase/Diguanyl_cyclase"/>
</dbReference>
<reference evidence="4" key="1">
    <citation type="submission" date="2017-02" db="UniProtKB">
        <authorList>
            <consortium name="WormBaseParasite"/>
        </authorList>
    </citation>
    <scope>IDENTIFICATION</scope>
</reference>
<dbReference type="InterPro" id="IPR012337">
    <property type="entry name" value="RNaseH-like_sf"/>
</dbReference>
<accession>A0A0N5C3I2</accession>
<dbReference type="Pfam" id="PF00078">
    <property type="entry name" value="RVT_1"/>
    <property type="match status" value="1"/>
</dbReference>
<dbReference type="Gene3D" id="3.30.420.10">
    <property type="entry name" value="Ribonuclease H-like superfamily/Ribonuclease H"/>
    <property type="match status" value="2"/>
</dbReference>
<dbReference type="GO" id="GO:0042575">
    <property type="term" value="C:DNA polymerase complex"/>
    <property type="evidence" value="ECO:0007669"/>
    <property type="project" value="UniProtKB-ARBA"/>
</dbReference>
<protein>
    <submittedName>
        <fullName evidence="4">Reverse transcriptase domain-containing protein</fullName>
    </submittedName>
</protein>
<dbReference type="InterPro" id="IPR000477">
    <property type="entry name" value="RT_dom"/>
</dbReference>
<feature type="domain" description="Integrase catalytic" evidence="2">
    <location>
        <begin position="987"/>
        <end position="1155"/>
    </location>
</feature>
<dbReference type="CDD" id="cd01647">
    <property type="entry name" value="RT_LTR"/>
    <property type="match status" value="1"/>
</dbReference>
<sequence>MTSNQIKFDATPLDKFRGNSKEYLDYLNKIFLISDIDVKQDFDYVKQFLRIQSNSTISLFFDTYKDTESWSKKAVEEFCNSLLSEVPNRPVNELMNLARAKKQKHENIKTYAMRLKSLLSFMSNNEKEQVILYKIVCEADDSLRSCLSEVSNFTFTEVIAAVDEYFTINEFKRSLVPSESRNDSSFKSSTYPSKFRREDKSVLQSVSSDKVKDRVNNTDSSELMIKTDSIKHSPEAGNSTISWGNRNLQSKKTLVDENLSYSPLVYEAIRIFGRDVVVMLDSGATCNILALQEVQKHNWRFHRENFEVKGVNNTSSNFIGFLDVNVSKIELTKNVTCRFYVSSCNESSISGGLCQELDISVDGKLEEARNRKESFIAQLNELNESQPHIVSYLLSHPKIFDDSILQPVLITSIPLSSTPERKLFRSYRPKDEKLKYLAKTLRKEIVEGKIRQEFDPYLTSPTHVINESKPRLVIDAKQVNKHIQDIYLPLLSHQDMQDRIAGAKRFYRFDFTAAFKSIALEESDKYIFGFSTTFGSYVSNVLNFGYSCSAQLFQQKMEQLFQIYNIQNYLLYIDDTLLFGDDHSLESNVLKFLQMCNDYNLKINLSKSEWNCPAVTFMGFKIDCEGIHVQEDRKIELELLRAPTNKTEAKSVLGKFSYVGRHIKEFSQITASLHPSAAEEYTLNERRQADWNKLQVAIRDFLVMHHPPRNSTIIFEALPTHDSIHGHAYFFDNSNNKNKLNNKKLVSVFMRKMNKAEYNYSPAEKELLTLGSLIEHERRFIISRKVVLLTRSPFVFTILTSPFESVLDQSSRLQKLAATILIENLEIIKETSPHKCEQSLTKLVSNSTKIVLPKQTPSTVSEFDVDEIVKFQSTDATCHLLKEFLNGSLKDINKIDAPFIKDLDALHFDGPLICFERRPVVNLSLVEKAVKIIHFATHAGTTDIRRKIKSSVYCHNISSVVDRIVGSCHSCLTMRKLPNKLYVSWVTAAHPRQIGSFDLCYIDNSTVIVLVDHFSNYIYAQDLPDKSSQSLINFFSPIMDEYPFVILISDGEPALTSNALSEFFSSYEICFHNDSQPSNSQKITSVKYRPESNGRIEGRISSLKKKLKKAALLNISPSQRLQWAANALNTSLSRTKNTNGEVQFLSPAEKYYLNCAVLPVKLPTFEECVPSPKDIYFKPRGTASEKFERGKLLGTYGRQVSLVEDEDGMTHLISSNYVFEGTPSPLYAPYTLADSVLLNKTEPVLQIPESPLTTPPSSPPDYQHALDESLERHVHELSDVMNNMSFEIPVDNTSLNENHVEIDYEQQIELKSLQPSIKSEIDLLTLLKQNPDCSFAVIDGSASNSKNIQECLMVGHGVGIVGCYNKSPLLISRRSFAVGRSTAPRMETYALLFALKIAQHLNVKKLIVITDCDYVSNTYSNEWYKNWFDERENFPHSSLWKQISDLKSPSYWVYHCIRDAFPLHSFVDKVAKGQFELESLNSEIFNPLREIGITLPSHDNTEEFLRLLK</sequence>
<dbReference type="Gene3D" id="1.10.340.70">
    <property type="match status" value="1"/>
</dbReference>
<evidence type="ECO:0000259" key="2">
    <source>
        <dbReference type="PROSITE" id="PS50994"/>
    </source>
</evidence>
<evidence type="ECO:0000313" key="3">
    <source>
        <dbReference type="Proteomes" id="UP000046392"/>
    </source>
</evidence>
<dbReference type="PROSITE" id="PS50878">
    <property type="entry name" value="RT_POL"/>
    <property type="match status" value="1"/>
</dbReference>
<evidence type="ECO:0000259" key="1">
    <source>
        <dbReference type="PROSITE" id="PS50878"/>
    </source>
</evidence>
<dbReference type="InterPro" id="IPR050951">
    <property type="entry name" value="Retrovirus_Pol_polyprotein"/>
</dbReference>
<dbReference type="PANTHER" id="PTHR37984">
    <property type="entry name" value="PROTEIN CBG26694"/>
    <property type="match status" value="1"/>
</dbReference>
<dbReference type="Gene3D" id="3.10.10.10">
    <property type="entry name" value="HIV Type 1 Reverse Transcriptase, subunit A, domain 1"/>
    <property type="match status" value="1"/>
</dbReference>
<dbReference type="Gene3D" id="2.40.70.10">
    <property type="entry name" value="Acid Proteases"/>
    <property type="match status" value="1"/>
</dbReference>
<dbReference type="CDD" id="cd06222">
    <property type="entry name" value="RNase_H_like"/>
    <property type="match status" value="1"/>
</dbReference>
<dbReference type="CDD" id="cd00303">
    <property type="entry name" value="retropepsin_like"/>
    <property type="match status" value="1"/>
</dbReference>
<keyword evidence="3" id="KW-1185">Reference proteome</keyword>
<dbReference type="InterPro" id="IPR044730">
    <property type="entry name" value="RNase_H-like_dom_plant"/>
</dbReference>
<dbReference type="Gene3D" id="3.30.70.270">
    <property type="match status" value="2"/>
</dbReference>
<dbReference type="Proteomes" id="UP000046392">
    <property type="component" value="Unplaced"/>
</dbReference>
<dbReference type="WBParaSite" id="SPAL_0001252700.1">
    <property type="protein sequence ID" value="SPAL_0001252700.1"/>
    <property type="gene ID" value="SPAL_0001252700"/>
</dbReference>
<organism evidence="3 4">
    <name type="scientific">Strongyloides papillosus</name>
    <name type="common">Intestinal threadworm</name>
    <dbReference type="NCBI Taxonomy" id="174720"/>
    <lineage>
        <taxon>Eukaryota</taxon>
        <taxon>Metazoa</taxon>
        <taxon>Ecdysozoa</taxon>
        <taxon>Nematoda</taxon>
        <taxon>Chromadorea</taxon>
        <taxon>Rhabditida</taxon>
        <taxon>Tylenchina</taxon>
        <taxon>Panagrolaimomorpha</taxon>
        <taxon>Strongyloidoidea</taxon>
        <taxon>Strongyloididae</taxon>
        <taxon>Strongyloides</taxon>
    </lineage>
</organism>
<name>A0A0N5C3I2_STREA</name>
<dbReference type="GO" id="GO:0003676">
    <property type="term" value="F:nucleic acid binding"/>
    <property type="evidence" value="ECO:0007669"/>
    <property type="project" value="InterPro"/>
</dbReference>
<dbReference type="STRING" id="174720.A0A0N5C3I2"/>
<feature type="domain" description="Reverse transcriptase" evidence="1">
    <location>
        <begin position="434"/>
        <end position="622"/>
    </location>
</feature>
<dbReference type="PROSITE" id="PS50994">
    <property type="entry name" value="INTEGRASE"/>
    <property type="match status" value="1"/>
</dbReference>
<evidence type="ECO:0000313" key="4">
    <source>
        <dbReference type="WBParaSite" id="SPAL_0001252700.1"/>
    </source>
</evidence>
<dbReference type="InterPro" id="IPR021109">
    <property type="entry name" value="Peptidase_aspartic_dom_sf"/>
</dbReference>
<dbReference type="GO" id="GO:0015074">
    <property type="term" value="P:DNA integration"/>
    <property type="evidence" value="ECO:0007669"/>
    <property type="project" value="InterPro"/>
</dbReference>
<proteinExistence type="predicted"/>
<dbReference type="PANTHER" id="PTHR37984:SF9">
    <property type="entry name" value="INTEGRASE CATALYTIC DOMAIN-CONTAINING PROTEIN"/>
    <property type="match status" value="1"/>
</dbReference>
<dbReference type="InterPro" id="IPR043502">
    <property type="entry name" value="DNA/RNA_pol_sf"/>
</dbReference>